<dbReference type="PANTHER" id="PTHR12049">
    <property type="entry name" value="PROTEIN ARGININE METHYLTRANSFERASE NDUFAF7, MITOCHONDRIAL"/>
    <property type="match status" value="1"/>
</dbReference>
<dbReference type="Gene3D" id="3.40.50.12710">
    <property type="match status" value="1"/>
</dbReference>
<dbReference type="SUPFAM" id="SSF53335">
    <property type="entry name" value="S-adenosyl-L-methionine-dependent methyltransferases"/>
    <property type="match status" value="1"/>
</dbReference>
<protein>
    <recommendedName>
        <fullName evidence="7">Protein arginine methyltransferase NDUFAF7</fullName>
        <ecNumber evidence="7">2.1.1.320</ecNumber>
    </recommendedName>
</protein>
<keyword evidence="3 7" id="KW-0489">Methyltransferase</keyword>
<dbReference type="Pfam" id="PF02636">
    <property type="entry name" value="Methyltransf_28"/>
    <property type="match status" value="1"/>
</dbReference>
<evidence type="ECO:0000256" key="2">
    <source>
        <dbReference type="ARBA" id="ARBA00005891"/>
    </source>
</evidence>
<evidence type="ECO:0000256" key="5">
    <source>
        <dbReference type="ARBA" id="ARBA00023128"/>
    </source>
</evidence>
<comment type="similarity">
    <text evidence="2 7">Belongs to the NDUFAF7 family.</text>
</comment>
<comment type="function">
    <text evidence="7">Arginine methyltransferase involved in the assembly or stability of mitochondrial NADH:ubiquinone oxidoreductase complex (complex I).</text>
</comment>
<comment type="catalytic activity">
    <reaction evidence="6 7">
        <text>L-arginyl-[protein] + 2 S-adenosyl-L-methionine = N(omega),N(omega)'-dimethyl-L-arginyl-[protein] + 2 S-adenosyl-L-homocysteine + 2 H(+)</text>
        <dbReference type="Rhea" id="RHEA:48108"/>
        <dbReference type="Rhea" id="RHEA-COMP:10532"/>
        <dbReference type="Rhea" id="RHEA-COMP:11992"/>
        <dbReference type="ChEBI" id="CHEBI:15378"/>
        <dbReference type="ChEBI" id="CHEBI:29965"/>
        <dbReference type="ChEBI" id="CHEBI:57856"/>
        <dbReference type="ChEBI" id="CHEBI:59789"/>
        <dbReference type="ChEBI" id="CHEBI:88221"/>
        <dbReference type="EC" id="2.1.1.320"/>
    </reaction>
</comment>
<gene>
    <name evidence="9" type="ORF">ACHAXA_000157</name>
</gene>
<dbReference type="AlphaFoldDB" id="A0ABD3SC62"/>
<name>A0ABD3SC62_9STRA</name>
<dbReference type="InterPro" id="IPR038375">
    <property type="entry name" value="NDUFAF7_sf"/>
</dbReference>
<dbReference type="EMBL" id="JALLPB020000075">
    <property type="protein sequence ID" value="KAL3822089.1"/>
    <property type="molecule type" value="Genomic_DNA"/>
</dbReference>
<dbReference type="Proteomes" id="UP001530377">
    <property type="component" value="Unassembled WGS sequence"/>
</dbReference>
<evidence type="ECO:0000256" key="4">
    <source>
        <dbReference type="ARBA" id="ARBA00022679"/>
    </source>
</evidence>
<sequence length="421" mass="46024">MMMNHGKVLLRRYLRKRLSEYYSQPADKVIGSIDATLIPRASSVVDRPGVTTATTLLPPSPGAQHGGAIKLRSIDFSSLVNEWHWKRTYKRLYKEQGGMWLTPVELFRPYYSNVMANFVTASVSTLLDDDTTRSGEGGGVFDVVELGGGRGTNAVAFLDHMSETHPEAYERLRCYKIFDTSPTLHALQGEVLRYYGTNHRGKVEFVHVDMLDVAEGSSAFLSPSDTPTAVIAFELLDNLPHDKIGRCMVTGDILQAELIPVVPMYDIDTSEDGGEVGDHGAATMDTSIRYVEAFARMNDPLLTKILSIDPSLYGPTVGPRWVPTVALGTLMSLLECRPNSIVAWADFDWLPPPDSGGPSRDDAQRRGGGGTSEFDDAHSSAEVAVGDVYGPDEVNKTRGWSGYSPLVDDFGNCSVLTITPI</sequence>
<dbReference type="EC" id="2.1.1.320" evidence="7"/>
<comment type="caution">
    <text evidence="9">The sequence shown here is derived from an EMBL/GenBank/DDBJ whole genome shotgun (WGS) entry which is preliminary data.</text>
</comment>
<organism evidence="9 10">
    <name type="scientific">Cyclostephanos tholiformis</name>
    <dbReference type="NCBI Taxonomy" id="382380"/>
    <lineage>
        <taxon>Eukaryota</taxon>
        <taxon>Sar</taxon>
        <taxon>Stramenopiles</taxon>
        <taxon>Ochrophyta</taxon>
        <taxon>Bacillariophyta</taxon>
        <taxon>Coscinodiscophyceae</taxon>
        <taxon>Thalassiosirophycidae</taxon>
        <taxon>Stephanodiscales</taxon>
        <taxon>Stephanodiscaceae</taxon>
        <taxon>Cyclostephanos</taxon>
    </lineage>
</organism>
<dbReference type="GO" id="GO:0035243">
    <property type="term" value="F:protein-arginine omega-N symmetric methyltransferase activity"/>
    <property type="evidence" value="ECO:0007669"/>
    <property type="project" value="UniProtKB-EC"/>
</dbReference>
<keyword evidence="5 7" id="KW-0496">Mitochondrion</keyword>
<accession>A0ABD3SC62</accession>
<evidence type="ECO:0000256" key="7">
    <source>
        <dbReference type="RuleBase" id="RU364114"/>
    </source>
</evidence>
<dbReference type="InterPro" id="IPR029063">
    <property type="entry name" value="SAM-dependent_MTases_sf"/>
</dbReference>
<keyword evidence="10" id="KW-1185">Reference proteome</keyword>
<comment type="subcellular location">
    <subcellularLocation>
        <location evidence="1 7">Mitochondrion</location>
    </subcellularLocation>
</comment>
<proteinExistence type="inferred from homology"/>
<dbReference type="GO" id="GO:0005739">
    <property type="term" value="C:mitochondrion"/>
    <property type="evidence" value="ECO:0007669"/>
    <property type="project" value="UniProtKB-SubCell"/>
</dbReference>
<evidence type="ECO:0000313" key="9">
    <source>
        <dbReference type="EMBL" id="KAL3822089.1"/>
    </source>
</evidence>
<evidence type="ECO:0000256" key="6">
    <source>
        <dbReference type="ARBA" id="ARBA00048612"/>
    </source>
</evidence>
<dbReference type="InterPro" id="IPR003788">
    <property type="entry name" value="NDUFAF7"/>
</dbReference>
<dbReference type="PANTHER" id="PTHR12049:SF5">
    <property type="entry name" value="PROTEIN ARGININE METHYLTRANSFERASE NDUFAF7 HOMOLOG, MITOCHONDRIAL"/>
    <property type="match status" value="1"/>
</dbReference>
<feature type="region of interest" description="Disordered" evidence="8">
    <location>
        <begin position="352"/>
        <end position="377"/>
    </location>
</feature>
<reference evidence="9 10" key="1">
    <citation type="submission" date="2024-10" db="EMBL/GenBank/DDBJ databases">
        <title>Updated reference genomes for cyclostephanoid diatoms.</title>
        <authorList>
            <person name="Roberts W.R."/>
            <person name="Alverson A.J."/>
        </authorList>
    </citation>
    <scope>NUCLEOTIDE SEQUENCE [LARGE SCALE GENOMIC DNA]</scope>
    <source>
        <strain evidence="9 10">AJA228-03</strain>
    </source>
</reference>
<evidence type="ECO:0000256" key="1">
    <source>
        <dbReference type="ARBA" id="ARBA00004173"/>
    </source>
</evidence>
<evidence type="ECO:0000313" key="10">
    <source>
        <dbReference type="Proteomes" id="UP001530377"/>
    </source>
</evidence>
<evidence type="ECO:0000256" key="3">
    <source>
        <dbReference type="ARBA" id="ARBA00022603"/>
    </source>
</evidence>
<keyword evidence="4 7" id="KW-0808">Transferase</keyword>
<evidence type="ECO:0000256" key="8">
    <source>
        <dbReference type="SAM" id="MobiDB-lite"/>
    </source>
</evidence>
<dbReference type="GO" id="GO:0032259">
    <property type="term" value="P:methylation"/>
    <property type="evidence" value="ECO:0007669"/>
    <property type="project" value="UniProtKB-KW"/>
</dbReference>